<gene>
    <name evidence="1" type="ORF">EDB81DRAFT_824496</name>
</gene>
<dbReference type="SUPFAM" id="SSF52047">
    <property type="entry name" value="RNI-like"/>
    <property type="match status" value="1"/>
</dbReference>
<dbReference type="AlphaFoldDB" id="A0A9P9IBE7"/>
<accession>A0A9P9IBE7</accession>
<dbReference type="Proteomes" id="UP000738349">
    <property type="component" value="Unassembled WGS sequence"/>
</dbReference>
<keyword evidence="2" id="KW-1185">Reference proteome</keyword>
<dbReference type="Gene3D" id="3.80.10.10">
    <property type="entry name" value="Ribonuclease Inhibitor"/>
    <property type="match status" value="1"/>
</dbReference>
<name>A0A9P9IBE7_9HYPO</name>
<sequence length="473" mass="53373">MESFRWHLGTCVPQDILGPKGTIPLRHSSLQSLSLTTSCDCNGSEDSIFPCQQGCEINLDPLRDLRLLCWKAPRREDLDTLTSVICNNRQRLKSLELDFVDWESFDSQYDPTFNWIGSGEMAGGHCMFSNRILRISPSPGCSFFPDLQTLSLSGVPIGTDLANVVDIANLRSLTLRRCLGWHLFLARIMDRGIEVQLKTLEVQDLPHVASTSSGKRVLARFLDAFTGLEKLYVSHVGPSIPEPDLWAHAAGHQATLRRYVQHERTYMGIDGPLWPCELDSPNLGLSEARFLTIQEDVSSNWLSSLNPECMGLACAPEHMKPILLPFTAKSCLKLIHIRQSAQDTRYRPWWAWERISEPTEKHFQGNALDFSANFAQGSHPGESIRDRWRPRSELLGFVAWAFGSHGIGSLQFIVFGDFAHGGREKESHLCFCRSRGGRAFVEMGRNDSRWGQMSREYCDMLEACPSEPMLHMC</sequence>
<protein>
    <submittedName>
        <fullName evidence="1">Uncharacterized protein</fullName>
    </submittedName>
</protein>
<comment type="caution">
    <text evidence="1">The sequence shown here is derived from an EMBL/GenBank/DDBJ whole genome shotgun (WGS) entry which is preliminary data.</text>
</comment>
<organism evidence="1 2">
    <name type="scientific">Dactylonectria macrodidyma</name>
    <dbReference type="NCBI Taxonomy" id="307937"/>
    <lineage>
        <taxon>Eukaryota</taxon>
        <taxon>Fungi</taxon>
        <taxon>Dikarya</taxon>
        <taxon>Ascomycota</taxon>
        <taxon>Pezizomycotina</taxon>
        <taxon>Sordariomycetes</taxon>
        <taxon>Hypocreomycetidae</taxon>
        <taxon>Hypocreales</taxon>
        <taxon>Nectriaceae</taxon>
        <taxon>Dactylonectria</taxon>
    </lineage>
</organism>
<proteinExistence type="predicted"/>
<evidence type="ECO:0000313" key="1">
    <source>
        <dbReference type="EMBL" id="KAH7113554.1"/>
    </source>
</evidence>
<evidence type="ECO:0000313" key="2">
    <source>
        <dbReference type="Proteomes" id="UP000738349"/>
    </source>
</evidence>
<dbReference type="OrthoDB" id="1720422at2759"/>
<dbReference type="EMBL" id="JAGMUV010000034">
    <property type="protein sequence ID" value="KAH7113554.1"/>
    <property type="molecule type" value="Genomic_DNA"/>
</dbReference>
<dbReference type="InterPro" id="IPR032675">
    <property type="entry name" value="LRR_dom_sf"/>
</dbReference>
<reference evidence="1" key="1">
    <citation type="journal article" date="2021" name="Nat. Commun.">
        <title>Genetic determinants of endophytism in the Arabidopsis root mycobiome.</title>
        <authorList>
            <person name="Mesny F."/>
            <person name="Miyauchi S."/>
            <person name="Thiergart T."/>
            <person name="Pickel B."/>
            <person name="Atanasova L."/>
            <person name="Karlsson M."/>
            <person name="Huettel B."/>
            <person name="Barry K.W."/>
            <person name="Haridas S."/>
            <person name="Chen C."/>
            <person name="Bauer D."/>
            <person name="Andreopoulos W."/>
            <person name="Pangilinan J."/>
            <person name="LaButti K."/>
            <person name="Riley R."/>
            <person name="Lipzen A."/>
            <person name="Clum A."/>
            <person name="Drula E."/>
            <person name="Henrissat B."/>
            <person name="Kohler A."/>
            <person name="Grigoriev I.V."/>
            <person name="Martin F.M."/>
            <person name="Hacquard S."/>
        </authorList>
    </citation>
    <scope>NUCLEOTIDE SEQUENCE</scope>
    <source>
        <strain evidence="1">MPI-CAGE-AT-0147</strain>
    </source>
</reference>